<reference evidence="11 12" key="1">
    <citation type="submission" date="2018-10" db="EMBL/GenBank/DDBJ databases">
        <title>Draft genome of Mycobacterium hodleri strain B.</title>
        <authorList>
            <person name="Amande T.J."/>
            <person name="Mcgenity T.J."/>
        </authorList>
    </citation>
    <scope>NUCLEOTIDE SEQUENCE [LARGE SCALE GENOMIC DNA]</scope>
    <source>
        <strain evidence="11 12">B</strain>
    </source>
</reference>
<dbReference type="PANTHER" id="PTHR43289:SF6">
    <property type="entry name" value="SERINE_THREONINE-PROTEIN KINASE NEKL-3"/>
    <property type="match status" value="1"/>
</dbReference>
<keyword evidence="9" id="KW-0812">Transmembrane</keyword>
<feature type="domain" description="Protein kinase" evidence="10">
    <location>
        <begin position="12"/>
        <end position="276"/>
    </location>
</feature>
<dbReference type="InterPro" id="IPR008271">
    <property type="entry name" value="Ser/Thr_kinase_AS"/>
</dbReference>
<dbReference type="PANTHER" id="PTHR43289">
    <property type="entry name" value="MITOGEN-ACTIVATED PROTEIN KINASE KINASE KINASE 20-RELATED"/>
    <property type="match status" value="1"/>
</dbReference>
<keyword evidence="9" id="KW-1133">Transmembrane helix</keyword>
<accession>A0A544VVZ3</accession>
<comment type="catalytic activity">
    <reaction evidence="8">
        <text>L-seryl-[protein] + ATP = O-phospho-L-seryl-[protein] + ADP + H(+)</text>
        <dbReference type="Rhea" id="RHEA:17989"/>
        <dbReference type="Rhea" id="RHEA-COMP:9863"/>
        <dbReference type="Rhea" id="RHEA-COMP:11604"/>
        <dbReference type="ChEBI" id="CHEBI:15378"/>
        <dbReference type="ChEBI" id="CHEBI:29999"/>
        <dbReference type="ChEBI" id="CHEBI:30616"/>
        <dbReference type="ChEBI" id="CHEBI:83421"/>
        <dbReference type="ChEBI" id="CHEBI:456216"/>
        <dbReference type="EC" id="2.7.11.1"/>
    </reaction>
</comment>
<keyword evidence="2" id="KW-0723">Serine/threonine-protein kinase</keyword>
<evidence type="ECO:0000259" key="10">
    <source>
        <dbReference type="PROSITE" id="PS50011"/>
    </source>
</evidence>
<proteinExistence type="predicted"/>
<name>A0A544VVZ3_9MYCO</name>
<dbReference type="Gene3D" id="1.10.510.10">
    <property type="entry name" value="Transferase(Phosphotransferase) domain 1"/>
    <property type="match status" value="1"/>
</dbReference>
<keyword evidence="6" id="KW-0067">ATP-binding</keyword>
<dbReference type="GO" id="GO:0080090">
    <property type="term" value="P:regulation of primary metabolic process"/>
    <property type="evidence" value="ECO:0007669"/>
    <property type="project" value="UniProtKB-ARBA"/>
</dbReference>
<evidence type="ECO:0000256" key="5">
    <source>
        <dbReference type="ARBA" id="ARBA00022777"/>
    </source>
</evidence>
<organism evidence="11 12">
    <name type="scientific">Mycolicibacterium hodleri</name>
    <dbReference type="NCBI Taxonomy" id="49897"/>
    <lineage>
        <taxon>Bacteria</taxon>
        <taxon>Bacillati</taxon>
        <taxon>Actinomycetota</taxon>
        <taxon>Actinomycetes</taxon>
        <taxon>Mycobacteriales</taxon>
        <taxon>Mycobacteriaceae</taxon>
        <taxon>Mycolicibacterium</taxon>
    </lineage>
</organism>
<keyword evidence="3" id="KW-0808">Transferase</keyword>
<dbReference type="Pfam" id="PF00069">
    <property type="entry name" value="Pkinase"/>
    <property type="match status" value="1"/>
</dbReference>
<evidence type="ECO:0000256" key="2">
    <source>
        <dbReference type="ARBA" id="ARBA00022527"/>
    </source>
</evidence>
<dbReference type="PROSITE" id="PS50011">
    <property type="entry name" value="PROTEIN_KINASE_DOM"/>
    <property type="match status" value="1"/>
</dbReference>
<keyword evidence="9" id="KW-0472">Membrane</keyword>
<keyword evidence="5 11" id="KW-0418">Kinase</keyword>
<dbReference type="RefSeq" id="WP_142554401.1">
    <property type="nucleotide sequence ID" value="NZ_VIFX01000034.1"/>
</dbReference>
<dbReference type="SUPFAM" id="SSF56112">
    <property type="entry name" value="Protein kinase-like (PK-like)"/>
    <property type="match status" value="1"/>
</dbReference>
<evidence type="ECO:0000256" key="1">
    <source>
        <dbReference type="ARBA" id="ARBA00012513"/>
    </source>
</evidence>
<evidence type="ECO:0000256" key="9">
    <source>
        <dbReference type="SAM" id="Phobius"/>
    </source>
</evidence>
<dbReference type="GO" id="GO:0004674">
    <property type="term" value="F:protein serine/threonine kinase activity"/>
    <property type="evidence" value="ECO:0007669"/>
    <property type="project" value="UniProtKB-KW"/>
</dbReference>
<dbReference type="Gene3D" id="3.30.200.20">
    <property type="entry name" value="Phosphorylase Kinase, domain 1"/>
    <property type="match status" value="1"/>
</dbReference>
<comment type="caution">
    <text evidence="11">The sequence shown here is derived from an EMBL/GenBank/DDBJ whole genome shotgun (WGS) entry which is preliminary data.</text>
</comment>
<dbReference type="EMBL" id="VIFX01000034">
    <property type="protein sequence ID" value="TQR84157.1"/>
    <property type="molecule type" value="Genomic_DNA"/>
</dbReference>
<evidence type="ECO:0000313" key="11">
    <source>
        <dbReference type="EMBL" id="TQR84157.1"/>
    </source>
</evidence>
<protein>
    <recommendedName>
        <fullName evidence="1">non-specific serine/threonine protein kinase</fullName>
        <ecNumber evidence="1">2.7.11.1</ecNumber>
    </recommendedName>
</protein>
<dbReference type="Proteomes" id="UP000315759">
    <property type="component" value="Unassembled WGS sequence"/>
</dbReference>
<dbReference type="SMART" id="SM00220">
    <property type="entry name" value="S_TKc"/>
    <property type="match status" value="1"/>
</dbReference>
<dbReference type="CDD" id="cd14014">
    <property type="entry name" value="STKc_PknB_like"/>
    <property type="match status" value="1"/>
</dbReference>
<dbReference type="FunFam" id="3.30.200.20:FF:000035">
    <property type="entry name" value="Serine/threonine protein kinase Stk1"/>
    <property type="match status" value="1"/>
</dbReference>
<sequence length="447" mass="47673">MPLADGSTFAGYVIVRLLGAGAMGEVYLAQHPRLPRQDALKVMALAVSSDDEYRERFNREAQNVAALWHQNVVAVHDRGEDEGRLWIAMDYVEGTDAGQLLKEKDYRSGLPPADVVRIVGAVADALDYAHQRQLLHRDVKPANILLANMDSDRWRALLADFGIARRVDDASGLTETNMAVGTVAYAAPEQLMGQTLDGRADQYSLAATAFELLTGEHMFQDRNPAVVISRHVSAPPPAIAERKPELSELGPVLSKALAKSPADRYDSCTEFARALARHLDGHGDASGVEDTVLASRLGSAGAPAKSARGRMWWLGVAAVVAVGLLLIGGVVAGIFIARDQSSKVAQPTASAPAMPVVLVGADCQVLGAAGISDTGQKAYCAKLPPANTIMWSLVSGVVPSPTVTPGPNDEVYPDGIEEQVRVCVQQTGQSRVECRDDIRRGNLYGPA</sequence>
<evidence type="ECO:0000256" key="4">
    <source>
        <dbReference type="ARBA" id="ARBA00022741"/>
    </source>
</evidence>
<dbReference type="InterPro" id="IPR000719">
    <property type="entry name" value="Prot_kinase_dom"/>
</dbReference>
<dbReference type="GO" id="GO:0005524">
    <property type="term" value="F:ATP binding"/>
    <property type="evidence" value="ECO:0007669"/>
    <property type="project" value="UniProtKB-KW"/>
</dbReference>
<feature type="transmembrane region" description="Helical" evidence="9">
    <location>
        <begin position="311"/>
        <end position="337"/>
    </location>
</feature>
<evidence type="ECO:0000256" key="3">
    <source>
        <dbReference type="ARBA" id="ARBA00022679"/>
    </source>
</evidence>
<evidence type="ECO:0000256" key="8">
    <source>
        <dbReference type="ARBA" id="ARBA00048679"/>
    </source>
</evidence>
<evidence type="ECO:0000256" key="7">
    <source>
        <dbReference type="ARBA" id="ARBA00047899"/>
    </source>
</evidence>
<comment type="catalytic activity">
    <reaction evidence="7">
        <text>L-threonyl-[protein] + ATP = O-phospho-L-threonyl-[protein] + ADP + H(+)</text>
        <dbReference type="Rhea" id="RHEA:46608"/>
        <dbReference type="Rhea" id="RHEA-COMP:11060"/>
        <dbReference type="Rhea" id="RHEA-COMP:11605"/>
        <dbReference type="ChEBI" id="CHEBI:15378"/>
        <dbReference type="ChEBI" id="CHEBI:30013"/>
        <dbReference type="ChEBI" id="CHEBI:30616"/>
        <dbReference type="ChEBI" id="CHEBI:61977"/>
        <dbReference type="ChEBI" id="CHEBI:456216"/>
        <dbReference type="EC" id="2.7.11.1"/>
    </reaction>
</comment>
<dbReference type="PROSITE" id="PS00108">
    <property type="entry name" value="PROTEIN_KINASE_ST"/>
    <property type="match status" value="1"/>
</dbReference>
<evidence type="ECO:0000256" key="6">
    <source>
        <dbReference type="ARBA" id="ARBA00022840"/>
    </source>
</evidence>
<gene>
    <name evidence="11" type="ORF">D8S82_23455</name>
</gene>
<dbReference type="AlphaFoldDB" id="A0A544VVZ3"/>
<evidence type="ECO:0000313" key="12">
    <source>
        <dbReference type="Proteomes" id="UP000315759"/>
    </source>
</evidence>
<keyword evidence="12" id="KW-1185">Reference proteome</keyword>
<dbReference type="InterPro" id="IPR011009">
    <property type="entry name" value="Kinase-like_dom_sf"/>
</dbReference>
<keyword evidence="4" id="KW-0547">Nucleotide-binding</keyword>
<dbReference type="EC" id="2.7.11.1" evidence="1"/>